<accession>A0A5J4LKT5</accession>
<protein>
    <recommendedName>
        <fullName evidence="2">HTH cro/C1-type domain-containing protein</fullName>
    </recommendedName>
</protein>
<evidence type="ECO:0000313" key="4">
    <source>
        <dbReference type="Proteomes" id="UP000325598"/>
    </source>
</evidence>
<dbReference type="InterPro" id="IPR001387">
    <property type="entry name" value="Cro/C1-type_HTH"/>
</dbReference>
<proteinExistence type="predicted"/>
<dbReference type="AlphaFoldDB" id="A0A5J4LKT5"/>
<feature type="compositionally biased region" description="Polar residues" evidence="1">
    <location>
        <begin position="103"/>
        <end position="113"/>
    </location>
</feature>
<keyword evidence="4" id="KW-1185">Reference proteome</keyword>
<evidence type="ECO:0000259" key="2">
    <source>
        <dbReference type="PROSITE" id="PS50943"/>
    </source>
</evidence>
<name>A0A5J4LKT5_9ACTN</name>
<dbReference type="EMBL" id="BLAG01000014">
    <property type="protein sequence ID" value="GES32581.1"/>
    <property type="molecule type" value="Genomic_DNA"/>
</dbReference>
<evidence type="ECO:0000313" key="3">
    <source>
        <dbReference type="EMBL" id="GES32581.1"/>
    </source>
</evidence>
<sequence>MAAELMRSCAMRPRLAWRLANELTLDEVAGRFNALLSDPRAPMKGARIWDYEQWPARGTRPSMKALRTLSEIYGVSWDELVDYSDLQHLPEAERAAYHAAAAQNRTRTGAPDSSDTKRNMFDGAPGTSRPAFAMLDVSSAHSPGRPPTQDIFETLERSSEESLQLAFLATETNVDEEVLGKLHQELLDLTYVLMRSPLPISLRRALQLRDRVTSLLRDRQQLAYTRELYLLAAKTCALLAWLCEDLGHHAAALTHVRAGWMCAEQADHDGARRWIRAVQSRLAFWAGDYPESARLAADGRRRSFPDGTDSYLTLLEARAWGAEGEAGEALALLAQWEHGSVYDADPNREDVFFNLTQDRERYLAGGSLLLLNRTGDSLAKLRGALTLHERLPRGQRYYGMEMLTRIDLARAYLRKGELDAVPDTLDPVLEVRPTQRLTMLRLSLQELLAEVSGPPYRNSHLSRELHERIKGFCTTGVADGNAGQVSSNQTPYIGAPGEVSTRCA</sequence>
<gene>
    <name evidence="3" type="ORF">San01_50680</name>
</gene>
<evidence type="ECO:0000256" key="1">
    <source>
        <dbReference type="SAM" id="MobiDB-lite"/>
    </source>
</evidence>
<dbReference type="PROSITE" id="PS50943">
    <property type="entry name" value="HTH_CROC1"/>
    <property type="match status" value="1"/>
</dbReference>
<organism evidence="3 4">
    <name type="scientific">Streptomyces angustmyceticus</name>
    <dbReference type="NCBI Taxonomy" id="285578"/>
    <lineage>
        <taxon>Bacteria</taxon>
        <taxon>Bacillati</taxon>
        <taxon>Actinomycetota</taxon>
        <taxon>Actinomycetes</taxon>
        <taxon>Kitasatosporales</taxon>
        <taxon>Streptomycetaceae</taxon>
        <taxon>Streptomyces</taxon>
    </lineage>
</organism>
<feature type="region of interest" description="Disordered" evidence="1">
    <location>
        <begin position="98"/>
        <end position="122"/>
    </location>
</feature>
<feature type="domain" description="HTH cro/C1-type" evidence="2">
    <location>
        <begin position="57"/>
        <end position="80"/>
    </location>
</feature>
<dbReference type="Proteomes" id="UP000325598">
    <property type="component" value="Unassembled WGS sequence"/>
</dbReference>
<comment type="caution">
    <text evidence="3">The sequence shown here is derived from an EMBL/GenBank/DDBJ whole genome shotgun (WGS) entry which is preliminary data.</text>
</comment>
<reference evidence="3 4" key="1">
    <citation type="submission" date="2019-10" db="EMBL/GenBank/DDBJ databases">
        <title>Whole genome shotgun sequence of Streptomyces angustmyceticus NBRC 3934.</title>
        <authorList>
            <person name="Hosoyama A."/>
            <person name="Ichikawa N."/>
            <person name="Kimura A."/>
            <person name="Kitahashi Y."/>
            <person name="Komaki H."/>
            <person name="Uohara A."/>
        </authorList>
    </citation>
    <scope>NUCLEOTIDE SEQUENCE [LARGE SCALE GENOMIC DNA]</scope>
    <source>
        <strain evidence="3 4">NBRC 3934</strain>
    </source>
</reference>